<proteinExistence type="predicted"/>
<keyword evidence="1" id="KW-0862">Zinc</keyword>
<evidence type="ECO:0000313" key="3">
    <source>
        <dbReference type="Proteomes" id="UP000653644"/>
    </source>
</evidence>
<organism evidence="2 3">
    <name type="scientific">Streptomyces canarius</name>
    <dbReference type="NCBI Taxonomy" id="285453"/>
    <lineage>
        <taxon>Bacteria</taxon>
        <taxon>Bacillati</taxon>
        <taxon>Actinomycetota</taxon>
        <taxon>Actinomycetes</taxon>
        <taxon>Kitasatosporales</taxon>
        <taxon>Streptomycetaceae</taxon>
        <taxon>Streptomyces</taxon>
    </lineage>
</organism>
<dbReference type="PANTHER" id="PTHR12993">
    <property type="entry name" value="N-ACETYLGLUCOSAMINYL-PHOSPHATIDYLINOSITOL DE-N-ACETYLASE-RELATED"/>
    <property type="match status" value="1"/>
</dbReference>
<dbReference type="InterPro" id="IPR024078">
    <property type="entry name" value="LmbE-like_dom_sf"/>
</dbReference>
<evidence type="ECO:0000313" key="2">
    <source>
        <dbReference type="EMBL" id="GHA24205.1"/>
    </source>
</evidence>
<accession>A0ABQ3CKP7</accession>
<gene>
    <name evidence="2" type="ORF">GCM10010345_31290</name>
</gene>
<dbReference type="EMBL" id="BMVN01000009">
    <property type="protein sequence ID" value="GHA24205.1"/>
    <property type="molecule type" value="Genomic_DNA"/>
</dbReference>
<dbReference type="SUPFAM" id="SSF102588">
    <property type="entry name" value="LmbE-like"/>
    <property type="match status" value="1"/>
</dbReference>
<evidence type="ECO:0000256" key="1">
    <source>
        <dbReference type="ARBA" id="ARBA00022833"/>
    </source>
</evidence>
<protein>
    <recommendedName>
        <fullName evidence="4">GlcNAc-PI de-N-acetylase</fullName>
    </recommendedName>
</protein>
<reference evidence="3" key="1">
    <citation type="journal article" date="2019" name="Int. J. Syst. Evol. Microbiol.">
        <title>The Global Catalogue of Microorganisms (GCM) 10K type strain sequencing project: providing services to taxonomists for standard genome sequencing and annotation.</title>
        <authorList>
            <consortium name="The Broad Institute Genomics Platform"/>
            <consortium name="The Broad Institute Genome Sequencing Center for Infectious Disease"/>
            <person name="Wu L."/>
            <person name="Ma J."/>
        </authorList>
    </citation>
    <scope>NUCLEOTIDE SEQUENCE [LARGE SCALE GENOMIC DNA]</scope>
    <source>
        <strain evidence="3">JCM 4733</strain>
    </source>
</reference>
<dbReference type="InterPro" id="IPR003737">
    <property type="entry name" value="GlcNAc_PI_deacetylase-related"/>
</dbReference>
<keyword evidence="3" id="KW-1185">Reference proteome</keyword>
<dbReference type="Gene3D" id="3.40.50.10320">
    <property type="entry name" value="LmbE-like"/>
    <property type="match status" value="1"/>
</dbReference>
<evidence type="ECO:0008006" key="4">
    <source>
        <dbReference type="Google" id="ProtNLM"/>
    </source>
</evidence>
<dbReference type="Pfam" id="PF02585">
    <property type="entry name" value="PIG-L"/>
    <property type="match status" value="1"/>
</dbReference>
<sequence length="262" mass="27709">MSGESGRRPDARTAAVPAGLLAVFAHPDDEALLAGGLLARHAATGARTAVVTATWAPSSPRAGELADSLAALGVREPPRMLGHADHRVPASAPGRSRWCDVPLDEAVGSLVAHIRAVRPETVVTHDAYGQLTGHPDHRHTHRTVMLAVTAAGLGHLYPEAGEPWQPRVVRLATHPHSAVAELGELLGQVGKSALSVPDAHVTDTVDVRPWSGPKWAAILAHRSQAEGERALPAILSRLPEETRNRLLGTEYYTRVTLGPAVP</sequence>
<dbReference type="PANTHER" id="PTHR12993:SF26">
    <property type="entry name" value="1D-MYO-INOSITOL 2-ACETAMIDO-2-DEOXY-ALPHA-D-GLUCOPYRANOSIDE DEACETYLASE"/>
    <property type="match status" value="1"/>
</dbReference>
<name>A0ABQ3CKP7_9ACTN</name>
<dbReference type="Proteomes" id="UP000653644">
    <property type="component" value="Unassembled WGS sequence"/>
</dbReference>
<comment type="caution">
    <text evidence="2">The sequence shown here is derived from an EMBL/GenBank/DDBJ whole genome shotgun (WGS) entry which is preliminary data.</text>
</comment>